<feature type="compositionally biased region" description="Basic and acidic residues" evidence="1">
    <location>
        <begin position="124"/>
        <end position="141"/>
    </location>
</feature>
<name>W7TI33_9STRA</name>
<proteinExistence type="predicted"/>
<keyword evidence="3" id="KW-1185">Reference proteome</keyword>
<organism evidence="2 3">
    <name type="scientific">Nannochloropsis gaditana</name>
    <dbReference type="NCBI Taxonomy" id="72520"/>
    <lineage>
        <taxon>Eukaryota</taxon>
        <taxon>Sar</taxon>
        <taxon>Stramenopiles</taxon>
        <taxon>Ochrophyta</taxon>
        <taxon>Eustigmatophyceae</taxon>
        <taxon>Eustigmatales</taxon>
        <taxon>Monodopsidaceae</taxon>
        <taxon>Nannochloropsis</taxon>
    </lineage>
</organism>
<sequence length="531" mass="58908">MIRAHITRESGGQATYLAKHRLAKLPSSHLRDSSSEGGLDRCLYDNAAYIQYLETQLKRVTAASEQAENFRESTQALNDLVEKMSDRVTALDREFEERYSSRQDALCNQLTSLEVKLEQQDQSYRRELQRQEERQRHDSKAEVPAAIQDRIKTMEETVRELQMRLDAVECQRGTEINGLEARLEAVEKANAELSARCRGLEAAQVEGLAGVRSELSGDMERLRHDVSMGDHRILSSCSKQGELAQEEMGRLREELVRLQREVVRREGHLPPREGSSSASRDYTAARDSSGLKMGDAGEGSAAMEQGKKLRVLTAAFHHAEEAHRRRYQEQRAMLDKMQKFLTAVGVKALETASSQAEAVLSVVGQLEERVACMEAEQEQQRAWRRPRRGGAAREKADRPTIAPGTAKAACFHESSEEPADTWEAEGVRSARRGAQGLEEDERVMEEELVQATAAVLAVGSIMGTQGCEGHEKRGGSGLVLPESEECQRGRVVRARSARGGGPAGGRVQDTQGDGPGLCRPHSHGQSRHVQH</sequence>
<comment type="caution">
    <text evidence="2">The sequence shown here is derived from an EMBL/GenBank/DDBJ whole genome shotgun (WGS) entry which is preliminary data.</text>
</comment>
<dbReference type="AlphaFoldDB" id="W7TI33"/>
<feature type="region of interest" description="Disordered" evidence="1">
    <location>
        <begin position="266"/>
        <end position="299"/>
    </location>
</feature>
<dbReference type="Proteomes" id="UP000019335">
    <property type="component" value="Chromosome 18"/>
</dbReference>
<reference evidence="2 3" key="1">
    <citation type="journal article" date="2014" name="Mol. Plant">
        <title>Chromosome Scale Genome Assembly and Transcriptome Profiling of Nannochloropsis gaditana in Nitrogen Depletion.</title>
        <authorList>
            <person name="Corteggiani Carpinelli E."/>
            <person name="Telatin A."/>
            <person name="Vitulo N."/>
            <person name="Forcato C."/>
            <person name="D'Angelo M."/>
            <person name="Schiavon R."/>
            <person name="Vezzi A."/>
            <person name="Giacometti G.M."/>
            <person name="Morosinotto T."/>
            <person name="Valle G."/>
        </authorList>
    </citation>
    <scope>NUCLEOTIDE SEQUENCE [LARGE SCALE GENOMIC DNA]</scope>
    <source>
        <strain evidence="2 3">B-31</strain>
    </source>
</reference>
<evidence type="ECO:0000256" key="1">
    <source>
        <dbReference type="SAM" id="MobiDB-lite"/>
    </source>
</evidence>
<protein>
    <submittedName>
        <fullName evidence="2">Uncharacterized protein</fullName>
    </submittedName>
</protein>
<feature type="region of interest" description="Disordered" evidence="1">
    <location>
        <begin position="490"/>
        <end position="531"/>
    </location>
</feature>
<dbReference type="EMBL" id="AZIL01001816">
    <property type="protein sequence ID" value="EWM23158.1"/>
    <property type="molecule type" value="Genomic_DNA"/>
</dbReference>
<feature type="region of interest" description="Disordered" evidence="1">
    <location>
        <begin position="124"/>
        <end position="143"/>
    </location>
</feature>
<gene>
    <name evidence="2" type="ORF">Naga_100043g33</name>
</gene>
<feature type="compositionally biased region" description="Basic residues" evidence="1">
    <location>
        <begin position="520"/>
        <end position="531"/>
    </location>
</feature>
<feature type="region of interest" description="Disordered" evidence="1">
    <location>
        <begin position="381"/>
        <end position="442"/>
    </location>
</feature>
<dbReference type="OrthoDB" id="10331838at2759"/>
<evidence type="ECO:0000313" key="3">
    <source>
        <dbReference type="Proteomes" id="UP000019335"/>
    </source>
</evidence>
<accession>W7TI33</accession>
<evidence type="ECO:0000313" key="2">
    <source>
        <dbReference type="EMBL" id="EWM23158.1"/>
    </source>
</evidence>